<gene>
    <name evidence="3" type="ORF">QN277_024516</name>
</gene>
<name>A0AAE1JEZ4_9FABA</name>
<dbReference type="Pfam" id="PF04043">
    <property type="entry name" value="PMEI"/>
    <property type="match status" value="1"/>
</dbReference>
<dbReference type="Proteomes" id="UP001293593">
    <property type="component" value="Unassembled WGS sequence"/>
</dbReference>
<feature type="signal peptide" evidence="1">
    <location>
        <begin position="1"/>
        <end position="23"/>
    </location>
</feature>
<organism evidence="3 4">
    <name type="scientific">Acacia crassicarpa</name>
    <name type="common">northern wattle</name>
    <dbReference type="NCBI Taxonomy" id="499986"/>
    <lineage>
        <taxon>Eukaryota</taxon>
        <taxon>Viridiplantae</taxon>
        <taxon>Streptophyta</taxon>
        <taxon>Embryophyta</taxon>
        <taxon>Tracheophyta</taxon>
        <taxon>Spermatophyta</taxon>
        <taxon>Magnoliopsida</taxon>
        <taxon>eudicotyledons</taxon>
        <taxon>Gunneridae</taxon>
        <taxon>Pentapetalae</taxon>
        <taxon>rosids</taxon>
        <taxon>fabids</taxon>
        <taxon>Fabales</taxon>
        <taxon>Fabaceae</taxon>
        <taxon>Caesalpinioideae</taxon>
        <taxon>mimosoid clade</taxon>
        <taxon>Acacieae</taxon>
        <taxon>Acacia</taxon>
    </lineage>
</organism>
<feature type="chain" id="PRO_5042144932" description="Pectinesterase inhibitor domain-containing protein" evidence="1">
    <location>
        <begin position="24"/>
        <end position="178"/>
    </location>
</feature>
<feature type="domain" description="Pectinesterase inhibitor" evidence="2">
    <location>
        <begin position="59"/>
        <end position="134"/>
    </location>
</feature>
<sequence length="178" mass="19340">MATASTVLLLLLLLASAISSVFGGGREMELLRLAHTQVAEARTWVDESLHHHHQQSGVNVTSSMLSSSLSSPATAAGVALGDCAKLYEESEQRMNELVSKAGDDGVSWWVSSVMSNHRTCLDGLKEKGYDVEADEGGLHKNLTSSLQEALHLLVMKNKQRVKAKPKAKSKYIRVVLRT</sequence>
<evidence type="ECO:0000256" key="1">
    <source>
        <dbReference type="SAM" id="SignalP"/>
    </source>
</evidence>
<evidence type="ECO:0000313" key="4">
    <source>
        <dbReference type="Proteomes" id="UP001293593"/>
    </source>
</evidence>
<dbReference type="InterPro" id="IPR006501">
    <property type="entry name" value="Pectinesterase_inhib_dom"/>
</dbReference>
<protein>
    <recommendedName>
        <fullName evidence="2">Pectinesterase inhibitor domain-containing protein</fullName>
    </recommendedName>
</protein>
<dbReference type="Gene3D" id="1.20.140.40">
    <property type="entry name" value="Invertase/pectin methylesterase inhibitor family protein"/>
    <property type="match status" value="1"/>
</dbReference>
<keyword evidence="1" id="KW-0732">Signal</keyword>
<dbReference type="SUPFAM" id="SSF101148">
    <property type="entry name" value="Plant invertase/pectin methylesterase inhibitor"/>
    <property type="match status" value="1"/>
</dbReference>
<evidence type="ECO:0000259" key="2">
    <source>
        <dbReference type="Pfam" id="PF04043"/>
    </source>
</evidence>
<dbReference type="GO" id="GO:0004857">
    <property type="term" value="F:enzyme inhibitor activity"/>
    <property type="evidence" value="ECO:0007669"/>
    <property type="project" value="InterPro"/>
</dbReference>
<dbReference type="EMBL" id="JAWXYG010000007">
    <property type="protein sequence ID" value="KAK4267781.1"/>
    <property type="molecule type" value="Genomic_DNA"/>
</dbReference>
<dbReference type="AlphaFoldDB" id="A0AAE1JEZ4"/>
<comment type="caution">
    <text evidence="3">The sequence shown here is derived from an EMBL/GenBank/DDBJ whole genome shotgun (WGS) entry which is preliminary data.</text>
</comment>
<proteinExistence type="predicted"/>
<dbReference type="InterPro" id="IPR035513">
    <property type="entry name" value="Invertase/methylesterase_inhib"/>
</dbReference>
<reference evidence="3" key="1">
    <citation type="submission" date="2023-10" db="EMBL/GenBank/DDBJ databases">
        <title>Chromosome-level genome of the transformable northern wattle, Acacia crassicarpa.</title>
        <authorList>
            <person name="Massaro I."/>
            <person name="Sinha N.R."/>
            <person name="Poethig S."/>
            <person name="Leichty A.R."/>
        </authorList>
    </citation>
    <scope>NUCLEOTIDE SEQUENCE</scope>
    <source>
        <strain evidence="3">Acra3RX</strain>
        <tissue evidence="3">Leaf</tissue>
    </source>
</reference>
<accession>A0AAE1JEZ4</accession>
<evidence type="ECO:0000313" key="3">
    <source>
        <dbReference type="EMBL" id="KAK4267781.1"/>
    </source>
</evidence>
<keyword evidence="4" id="KW-1185">Reference proteome</keyword>